<dbReference type="PANTHER" id="PTHR35601:SF1">
    <property type="entry name" value="TOXIN RELE"/>
    <property type="match status" value="1"/>
</dbReference>
<dbReference type="InterPro" id="IPR035093">
    <property type="entry name" value="RelE/ParE_toxin_dom_sf"/>
</dbReference>
<dbReference type="EMBL" id="JANPWE010000015">
    <property type="protein sequence ID" value="MCR6546999.1"/>
    <property type="molecule type" value="Genomic_DNA"/>
</dbReference>
<reference evidence="3 4" key="1">
    <citation type="submission" date="2022-08" db="EMBL/GenBank/DDBJ databases">
        <title>Proteogenomics of the novel Dehalobacterium formicoaceticum strain EZ94 highlights a key role of methyltransferases during anaerobic dichloromethane degradation.</title>
        <authorList>
            <person name="Wasmund K."/>
        </authorList>
    </citation>
    <scope>NUCLEOTIDE SEQUENCE [LARGE SCALE GENOMIC DNA]</scope>
    <source>
        <strain evidence="3 4">EZ94</strain>
    </source>
</reference>
<dbReference type="Pfam" id="PF15781">
    <property type="entry name" value="ParE-like_toxin"/>
    <property type="match status" value="1"/>
</dbReference>
<sequence length="94" mass="11353">MYEISFRRSALKEIKKLDKPIRQKDLAKIEECAENPFLFKRLTGDLRSYYSAHCTIQRTQYRIIYEIFEETIMINILMVGTRENLYEALKKRID</sequence>
<name>A0ABT1YAP1_9FIRM</name>
<dbReference type="PANTHER" id="PTHR35601">
    <property type="entry name" value="TOXIN RELE"/>
    <property type="match status" value="1"/>
</dbReference>
<keyword evidence="2" id="KW-1277">Toxin-antitoxin system</keyword>
<keyword evidence="4" id="KW-1185">Reference proteome</keyword>
<dbReference type="RefSeq" id="WP_089611928.1">
    <property type="nucleotide sequence ID" value="NZ_CP022121.1"/>
</dbReference>
<organism evidence="3 4">
    <name type="scientific">Dehalobacterium formicoaceticum</name>
    <dbReference type="NCBI Taxonomy" id="51515"/>
    <lineage>
        <taxon>Bacteria</taxon>
        <taxon>Bacillati</taxon>
        <taxon>Bacillota</taxon>
        <taxon>Clostridia</taxon>
        <taxon>Eubacteriales</taxon>
        <taxon>Peptococcaceae</taxon>
        <taxon>Dehalobacterium</taxon>
    </lineage>
</organism>
<dbReference type="Proteomes" id="UP001524944">
    <property type="component" value="Unassembled WGS sequence"/>
</dbReference>
<accession>A0ABT1YAP1</accession>
<evidence type="ECO:0000313" key="4">
    <source>
        <dbReference type="Proteomes" id="UP001524944"/>
    </source>
</evidence>
<dbReference type="InterPro" id="IPR007712">
    <property type="entry name" value="RelE/ParE_toxin"/>
</dbReference>
<dbReference type="InterPro" id="IPR031552">
    <property type="entry name" value="ParE-like_toxin"/>
</dbReference>
<evidence type="ECO:0000313" key="3">
    <source>
        <dbReference type="EMBL" id="MCR6546999.1"/>
    </source>
</evidence>
<proteinExistence type="inferred from homology"/>
<dbReference type="Gene3D" id="3.30.2310.20">
    <property type="entry name" value="RelE-like"/>
    <property type="match status" value="1"/>
</dbReference>
<gene>
    <name evidence="3" type="ORF">NVS47_16035</name>
</gene>
<comment type="similarity">
    <text evidence="1">Belongs to the RelE toxin family.</text>
</comment>
<evidence type="ECO:0000256" key="2">
    <source>
        <dbReference type="ARBA" id="ARBA00022649"/>
    </source>
</evidence>
<evidence type="ECO:0000256" key="1">
    <source>
        <dbReference type="ARBA" id="ARBA00006226"/>
    </source>
</evidence>
<dbReference type="NCBIfam" id="TIGR02385">
    <property type="entry name" value="RelE_StbE"/>
    <property type="match status" value="1"/>
</dbReference>
<dbReference type="SUPFAM" id="SSF143011">
    <property type="entry name" value="RelE-like"/>
    <property type="match status" value="1"/>
</dbReference>
<comment type="caution">
    <text evidence="3">The sequence shown here is derived from an EMBL/GenBank/DDBJ whole genome shotgun (WGS) entry which is preliminary data.</text>
</comment>
<protein>
    <submittedName>
        <fullName evidence="3">Type II toxin-antitoxin system RelE/ParE family toxin</fullName>
    </submittedName>
</protein>